<reference evidence="1" key="1">
    <citation type="submission" date="2019-08" db="EMBL/GenBank/DDBJ databases">
        <authorList>
            <person name="Kucharzyk K."/>
            <person name="Murdoch R.W."/>
            <person name="Higgins S."/>
            <person name="Loffler F."/>
        </authorList>
    </citation>
    <scope>NUCLEOTIDE SEQUENCE</scope>
</reference>
<name>A0A644WKJ3_9ZZZZ</name>
<accession>A0A644WKJ3</accession>
<sequence length="166" mass="18309">MSKRTAPLTLQQKYPPSLPCDCDVCRTFCRRPGWWTVGQARDAMDSGLGARMMLEVSPDRTVGVLSPAFSGCEGNFALQEQSHRGCTFLRQGLCELHGTSHMPLECRFCHHSLIGAGKACHADLERDWRTARGQALVNLWLNEYGISARFLAAQAVLVASMRGAAR</sequence>
<gene>
    <name evidence="1" type="ORF">SDC9_50693</name>
</gene>
<organism evidence="1">
    <name type="scientific">bioreactor metagenome</name>
    <dbReference type="NCBI Taxonomy" id="1076179"/>
    <lineage>
        <taxon>unclassified sequences</taxon>
        <taxon>metagenomes</taxon>
        <taxon>ecological metagenomes</taxon>
    </lineage>
</organism>
<protein>
    <submittedName>
        <fullName evidence="1">Uncharacterized protein</fullName>
    </submittedName>
</protein>
<dbReference type="AlphaFoldDB" id="A0A644WKJ3"/>
<proteinExistence type="predicted"/>
<dbReference type="EMBL" id="VSSQ01001037">
    <property type="protein sequence ID" value="MPM04416.1"/>
    <property type="molecule type" value="Genomic_DNA"/>
</dbReference>
<evidence type="ECO:0000313" key="1">
    <source>
        <dbReference type="EMBL" id="MPM04416.1"/>
    </source>
</evidence>
<comment type="caution">
    <text evidence="1">The sequence shown here is derived from an EMBL/GenBank/DDBJ whole genome shotgun (WGS) entry which is preliminary data.</text>
</comment>